<evidence type="ECO:0000256" key="7">
    <source>
        <dbReference type="ARBA" id="ARBA00022801"/>
    </source>
</evidence>
<evidence type="ECO:0000256" key="10">
    <source>
        <dbReference type="ARBA" id="ARBA00023014"/>
    </source>
</evidence>
<dbReference type="InterPro" id="IPR013343">
    <property type="entry name" value="CRISPR-assoc_prot_Cas4"/>
</dbReference>
<comment type="cofactor">
    <cofactor evidence="1">
        <name>[4Fe-4S] cluster</name>
        <dbReference type="ChEBI" id="CHEBI:49883"/>
    </cofactor>
</comment>
<dbReference type="InterPro" id="IPR051827">
    <property type="entry name" value="Cas4_exonuclease"/>
</dbReference>
<comment type="function">
    <text evidence="13">CRISPR (clustered regularly interspaced short palindromic repeat) is an adaptive immune system that provides protection against mobile genetic elements (viruses, transposable elements and conjugative plasmids). CRISPR clusters contain sequences complementary to antecedent mobile elements and target invading nucleic acids. CRISPR clusters are transcribed and processed into CRISPR RNA (crRNA).</text>
</comment>
<dbReference type="EC" id="3.1.12.1" evidence="3 13"/>
<evidence type="ECO:0000313" key="15">
    <source>
        <dbReference type="EMBL" id="HFI89896.1"/>
    </source>
</evidence>
<comment type="cofactor">
    <cofactor evidence="13">
        <name>Mg(2+)</name>
        <dbReference type="ChEBI" id="CHEBI:18420"/>
    </cofactor>
    <cofactor evidence="13">
        <name>Mn(2+)</name>
        <dbReference type="ChEBI" id="CHEBI:29035"/>
    </cofactor>
    <text evidence="13">Mg(2+) or Mn(2+) required for ssDNA cleavage activity.</text>
</comment>
<protein>
    <recommendedName>
        <fullName evidence="4 13">CRISPR-associated exonuclease Cas4</fullName>
        <ecNumber evidence="3 13">3.1.12.1</ecNumber>
    </recommendedName>
</protein>
<keyword evidence="6 13" id="KW-0479">Metal-binding</keyword>
<feature type="domain" description="DUF83" evidence="14">
    <location>
        <begin position="11"/>
        <end position="188"/>
    </location>
</feature>
<organism evidence="15">
    <name type="scientific">Ignavibacterium album</name>
    <dbReference type="NCBI Taxonomy" id="591197"/>
    <lineage>
        <taxon>Bacteria</taxon>
        <taxon>Pseudomonadati</taxon>
        <taxon>Ignavibacteriota</taxon>
        <taxon>Ignavibacteria</taxon>
        <taxon>Ignavibacteriales</taxon>
        <taxon>Ignavibacteriaceae</taxon>
        <taxon>Ignavibacterium</taxon>
    </lineage>
</organism>
<dbReference type="InterPro" id="IPR011604">
    <property type="entry name" value="PDDEXK-like_dom_sf"/>
</dbReference>
<comment type="cofactor">
    <cofactor evidence="13">
        <name>iron-sulfur cluster</name>
        <dbReference type="ChEBI" id="CHEBI:30408"/>
    </cofactor>
</comment>
<keyword evidence="10 13" id="KW-0411">Iron-sulfur</keyword>
<dbReference type="PANTHER" id="PTHR36531">
    <property type="entry name" value="CRISPR-ASSOCIATED EXONUCLEASE CAS4"/>
    <property type="match status" value="1"/>
</dbReference>
<evidence type="ECO:0000256" key="8">
    <source>
        <dbReference type="ARBA" id="ARBA00022839"/>
    </source>
</evidence>
<accession>A0A7V3E5M7</accession>
<dbReference type="Gene3D" id="3.90.320.10">
    <property type="match status" value="1"/>
</dbReference>
<evidence type="ECO:0000256" key="13">
    <source>
        <dbReference type="RuleBase" id="RU365022"/>
    </source>
</evidence>
<proteinExistence type="inferred from homology"/>
<dbReference type="AlphaFoldDB" id="A0A7V3E5M7"/>
<dbReference type="GO" id="GO:0051607">
    <property type="term" value="P:defense response to virus"/>
    <property type="evidence" value="ECO:0007669"/>
    <property type="project" value="UniProtKB-KW"/>
</dbReference>
<sequence>MYTEDDFIMISALQHYIFCPRQCGLIHIDDVWQDNLFTVRGEILHEKVDTDSYETRGDVKTVRGLRIHSYKYGIVGRCDVVEFKDTSKGKEILPVEFKAGEPKEDISDKVQLCAQVLCLEEMLNVEISKAAFFYGKIRRRNIIEITTELREQTQDVISKVRELVDNKKVPIIEYSSKCRNCSLISICQPKAMNKKKLNRYIQDLFQQ</sequence>
<keyword evidence="12 13" id="KW-0464">Manganese</keyword>
<keyword evidence="11 13" id="KW-0051">Antiviral defense</keyword>
<dbReference type="NCBIfam" id="TIGR00372">
    <property type="entry name" value="cas4"/>
    <property type="match status" value="1"/>
</dbReference>
<keyword evidence="9 13" id="KW-0408">Iron</keyword>
<dbReference type="GO" id="GO:0051536">
    <property type="term" value="F:iron-sulfur cluster binding"/>
    <property type="evidence" value="ECO:0007669"/>
    <property type="project" value="UniProtKB-KW"/>
</dbReference>
<evidence type="ECO:0000256" key="12">
    <source>
        <dbReference type="ARBA" id="ARBA00023211"/>
    </source>
</evidence>
<evidence type="ECO:0000256" key="11">
    <source>
        <dbReference type="ARBA" id="ARBA00023118"/>
    </source>
</evidence>
<keyword evidence="8 13" id="KW-0269">Exonuclease</keyword>
<keyword evidence="5 13" id="KW-0540">Nuclease</keyword>
<dbReference type="InterPro" id="IPR022765">
    <property type="entry name" value="Dna2/Cas4_DUF83"/>
</dbReference>
<evidence type="ECO:0000256" key="2">
    <source>
        <dbReference type="ARBA" id="ARBA00009189"/>
    </source>
</evidence>
<evidence type="ECO:0000256" key="6">
    <source>
        <dbReference type="ARBA" id="ARBA00022723"/>
    </source>
</evidence>
<dbReference type="EMBL" id="DSUJ01000002">
    <property type="protein sequence ID" value="HFI89896.1"/>
    <property type="molecule type" value="Genomic_DNA"/>
</dbReference>
<evidence type="ECO:0000256" key="4">
    <source>
        <dbReference type="ARBA" id="ARBA00020049"/>
    </source>
</evidence>
<dbReference type="Pfam" id="PF01930">
    <property type="entry name" value="Cas_Cas4"/>
    <property type="match status" value="1"/>
</dbReference>
<reference evidence="15" key="1">
    <citation type="journal article" date="2020" name="mSystems">
        <title>Genome- and Community-Level Interaction Insights into Carbon Utilization and Element Cycling Functions of Hydrothermarchaeota in Hydrothermal Sediment.</title>
        <authorList>
            <person name="Zhou Z."/>
            <person name="Liu Y."/>
            <person name="Xu W."/>
            <person name="Pan J."/>
            <person name="Luo Z.H."/>
            <person name="Li M."/>
        </authorList>
    </citation>
    <scope>NUCLEOTIDE SEQUENCE [LARGE SCALE GENOMIC DNA]</scope>
    <source>
        <strain evidence="15">SpSt-479</strain>
    </source>
</reference>
<gene>
    <name evidence="15" type="primary">cas4</name>
    <name evidence="15" type="ORF">ENS31_00030</name>
</gene>
<keyword evidence="7 13" id="KW-0378">Hydrolase</keyword>
<evidence type="ECO:0000256" key="1">
    <source>
        <dbReference type="ARBA" id="ARBA00001966"/>
    </source>
</evidence>
<dbReference type="GO" id="GO:0004527">
    <property type="term" value="F:exonuclease activity"/>
    <property type="evidence" value="ECO:0007669"/>
    <property type="project" value="UniProtKB-KW"/>
</dbReference>
<evidence type="ECO:0000256" key="5">
    <source>
        <dbReference type="ARBA" id="ARBA00022722"/>
    </source>
</evidence>
<evidence type="ECO:0000256" key="9">
    <source>
        <dbReference type="ARBA" id="ARBA00023004"/>
    </source>
</evidence>
<comment type="caution">
    <text evidence="15">The sequence shown here is derived from an EMBL/GenBank/DDBJ whole genome shotgun (WGS) entry which is preliminary data.</text>
</comment>
<evidence type="ECO:0000256" key="3">
    <source>
        <dbReference type="ARBA" id="ARBA00012768"/>
    </source>
</evidence>
<dbReference type="PANTHER" id="PTHR36531:SF6">
    <property type="entry name" value="DNA REPLICATION ATP-DEPENDENT HELICASE_NUCLEASE DNA2"/>
    <property type="match status" value="1"/>
</dbReference>
<evidence type="ECO:0000259" key="14">
    <source>
        <dbReference type="Pfam" id="PF01930"/>
    </source>
</evidence>
<dbReference type="GO" id="GO:0046872">
    <property type="term" value="F:metal ion binding"/>
    <property type="evidence" value="ECO:0007669"/>
    <property type="project" value="UniProtKB-KW"/>
</dbReference>
<comment type="similarity">
    <text evidence="2 13">Belongs to the CRISPR-associated exonuclease Cas4 family.</text>
</comment>
<name>A0A7V3E5M7_9BACT</name>